<evidence type="ECO:0000256" key="1">
    <source>
        <dbReference type="ARBA" id="ARBA00004324"/>
    </source>
</evidence>
<dbReference type="GeneID" id="106462759"/>
<evidence type="ECO:0000259" key="8">
    <source>
        <dbReference type="Pfam" id="PF23406"/>
    </source>
</evidence>
<keyword evidence="3" id="KW-0479">Metal-binding</keyword>
<keyword evidence="4" id="KW-0863">Zinc-finger</keyword>
<evidence type="ECO:0000256" key="6">
    <source>
        <dbReference type="ARBA" id="ARBA00023242"/>
    </source>
</evidence>
<keyword evidence="6" id="KW-0539">Nucleus</keyword>
<organism evidence="9 10">
    <name type="scientific">Limulus polyphemus</name>
    <name type="common">Atlantic horseshoe crab</name>
    <dbReference type="NCBI Taxonomy" id="6850"/>
    <lineage>
        <taxon>Eukaryota</taxon>
        <taxon>Metazoa</taxon>
        <taxon>Ecdysozoa</taxon>
        <taxon>Arthropoda</taxon>
        <taxon>Chelicerata</taxon>
        <taxon>Merostomata</taxon>
        <taxon>Xiphosura</taxon>
        <taxon>Limulidae</taxon>
        <taxon>Limulus</taxon>
    </lineage>
</organism>
<feature type="compositionally biased region" description="Basic and acidic residues" evidence="7">
    <location>
        <begin position="228"/>
        <end position="238"/>
    </location>
</feature>
<dbReference type="InterPro" id="IPR059039">
    <property type="entry name" value="ZNF380_CC"/>
</dbReference>
<reference evidence="10" key="1">
    <citation type="submission" date="2025-08" db="UniProtKB">
        <authorList>
            <consortium name="RefSeq"/>
        </authorList>
    </citation>
    <scope>IDENTIFICATION</scope>
    <source>
        <tissue evidence="10">Muscle</tissue>
    </source>
</reference>
<feature type="region of interest" description="Disordered" evidence="7">
    <location>
        <begin position="228"/>
        <end position="248"/>
    </location>
</feature>
<feature type="compositionally biased region" description="Low complexity" evidence="7">
    <location>
        <begin position="81"/>
        <end position="96"/>
    </location>
</feature>
<gene>
    <name evidence="10" type="primary">LOC106462759</name>
</gene>
<keyword evidence="5" id="KW-0862">Zinc</keyword>
<dbReference type="InterPro" id="IPR040050">
    <property type="entry name" value="ZNF830-like"/>
</dbReference>
<dbReference type="RefSeq" id="XP_022245796.1">
    <property type="nucleotide sequence ID" value="XM_022390088.1"/>
</dbReference>
<evidence type="ECO:0000313" key="9">
    <source>
        <dbReference type="Proteomes" id="UP000694941"/>
    </source>
</evidence>
<keyword evidence="9" id="KW-1185">Reference proteome</keyword>
<evidence type="ECO:0000256" key="4">
    <source>
        <dbReference type="ARBA" id="ARBA00022771"/>
    </source>
</evidence>
<protein>
    <submittedName>
        <fullName evidence="10">Zinc finger protein 830-like isoform X1</fullName>
    </submittedName>
</protein>
<dbReference type="PANTHER" id="PTHR13278">
    <property type="entry name" value="ZINC FINGER PROTEIN 830"/>
    <property type="match status" value="1"/>
</dbReference>
<feature type="compositionally biased region" description="Acidic residues" evidence="7">
    <location>
        <begin position="239"/>
        <end position="248"/>
    </location>
</feature>
<dbReference type="Pfam" id="PF23406">
    <property type="entry name" value="ZNF380_CC"/>
    <property type="match status" value="1"/>
</dbReference>
<dbReference type="Proteomes" id="UP000694941">
    <property type="component" value="Unplaced"/>
</dbReference>
<evidence type="ECO:0000256" key="2">
    <source>
        <dbReference type="ARBA" id="ARBA00022473"/>
    </source>
</evidence>
<sequence length="265" mass="30970">MDNIQKLEILKRKKHGESTKSYVKTGDKRNWTDSFKTSEMYEKQKLSRYDDNSRPVATDIGQTSSLLSEYVLFDDEEDLTTEVSNYTTETETSENTPLPASVDQKTDLKKTLDMKESKDLLGTLNSEEKKDSPKISVSEPKITIAEALPEGFFDDPIMDAKVRKVEYKDPMEEEWEKFQKTIAAETNVSQAIIEEDLEESKVEREIDEIDEQIYNWERVEKLQKKKEEILRNEHSKEDNSDDNSSVDEHEFDEFLDWRSKGVWKL</sequence>
<accession>A0ABM1SQ90</accession>
<evidence type="ECO:0000313" key="10">
    <source>
        <dbReference type="RefSeq" id="XP_022245796.1"/>
    </source>
</evidence>
<evidence type="ECO:0000256" key="7">
    <source>
        <dbReference type="SAM" id="MobiDB-lite"/>
    </source>
</evidence>
<dbReference type="PANTHER" id="PTHR13278:SF0">
    <property type="entry name" value="ZINC FINGER PROTEIN 830"/>
    <property type="match status" value="1"/>
</dbReference>
<evidence type="ECO:0000256" key="3">
    <source>
        <dbReference type="ARBA" id="ARBA00022723"/>
    </source>
</evidence>
<feature type="domain" description="ZNF380 coiled-coil" evidence="8">
    <location>
        <begin position="148"/>
        <end position="228"/>
    </location>
</feature>
<name>A0ABM1SQ90_LIMPO</name>
<evidence type="ECO:0000256" key="5">
    <source>
        <dbReference type="ARBA" id="ARBA00022833"/>
    </source>
</evidence>
<keyword evidence="2" id="KW-0217">Developmental protein</keyword>
<comment type="subcellular location">
    <subcellularLocation>
        <location evidence="1">Nucleus speckle</location>
    </subcellularLocation>
</comment>
<proteinExistence type="predicted"/>
<feature type="region of interest" description="Disordered" evidence="7">
    <location>
        <begin position="81"/>
        <end position="108"/>
    </location>
</feature>